<evidence type="ECO:0000256" key="6">
    <source>
        <dbReference type="PIRSR" id="PIRSR600223-1"/>
    </source>
</evidence>
<dbReference type="PANTHER" id="PTHR43390">
    <property type="entry name" value="SIGNAL PEPTIDASE I"/>
    <property type="match status" value="1"/>
</dbReference>
<keyword evidence="10" id="KW-1185">Reference proteome</keyword>
<evidence type="ECO:0000256" key="5">
    <source>
        <dbReference type="ARBA" id="ARBA00022801"/>
    </source>
</evidence>
<comment type="similarity">
    <text evidence="3 7">Belongs to the peptidase S26 family.</text>
</comment>
<accession>A0A326U8K4</accession>
<reference evidence="9 10" key="1">
    <citation type="submission" date="2018-06" db="EMBL/GenBank/DDBJ databases">
        <title>Genomic Encyclopedia of Archaeal and Bacterial Type Strains, Phase II (KMG-II): from individual species to whole genera.</title>
        <authorList>
            <person name="Goeker M."/>
        </authorList>
    </citation>
    <scope>NUCLEOTIDE SEQUENCE [LARGE SCALE GENOMIC DNA]</scope>
    <source>
        <strain evidence="9 10">ATCC BAA-1881</strain>
    </source>
</reference>
<dbReference type="CDD" id="cd06530">
    <property type="entry name" value="S26_SPase_I"/>
    <property type="match status" value="1"/>
</dbReference>
<evidence type="ECO:0000313" key="10">
    <source>
        <dbReference type="Proteomes" id="UP000248806"/>
    </source>
</evidence>
<dbReference type="PANTHER" id="PTHR43390:SF1">
    <property type="entry name" value="CHLOROPLAST PROCESSING PEPTIDASE"/>
    <property type="match status" value="1"/>
</dbReference>
<dbReference type="Proteomes" id="UP000248806">
    <property type="component" value="Unassembled WGS sequence"/>
</dbReference>
<dbReference type="InterPro" id="IPR019533">
    <property type="entry name" value="Peptidase_S26"/>
</dbReference>
<comment type="subcellular location">
    <subcellularLocation>
        <location evidence="2">Cell membrane</location>
        <topology evidence="2">Single-pass type II membrane protein</topology>
    </subcellularLocation>
    <subcellularLocation>
        <location evidence="7">Membrane</location>
        <topology evidence="7">Single-pass type II membrane protein</topology>
    </subcellularLocation>
</comment>
<dbReference type="InterPro" id="IPR019757">
    <property type="entry name" value="Pept_S26A_signal_pept_1_Lys-AS"/>
</dbReference>
<sequence length="182" mass="21146">MKRSHLLREIVEILALALLIFLVVRLVVQSYHVDGDSMSPSLQSNQNVLVNKMAYLFRGPERGDVIVFHYPKEPNVDYIKRIIGVPGDTIRIDSEHVWVNDVQLNEPYIKEAINPYAKSWKVPADNYFVLGDNRPVSKDSRYWDFVPKEYIVGKAVLVYWPTDQWKFIDTYSNTFAPITTKQ</sequence>
<keyword evidence="5 7" id="KW-0378">Hydrolase</keyword>
<dbReference type="PROSITE" id="PS00760">
    <property type="entry name" value="SPASE_I_2"/>
    <property type="match status" value="1"/>
</dbReference>
<dbReference type="SUPFAM" id="SSF51306">
    <property type="entry name" value="LexA/Signal peptidase"/>
    <property type="match status" value="1"/>
</dbReference>
<feature type="active site" evidence="6">
    <location>
        <position position="80"/>
    </location>
</feature>
<proteinExistence type="inferred from homology"/>
<dbReference type="GO" id="GO:0006465">
    <property type="term" value="P:signal peptide processing"/>
    <property type="evidence" value="ECO:0007669"/>
    <property type="project" value="InterPro"/>
</dbReference>
<evidence type="ECO:0000259" key="8">
    <source>
        <dbReference type="Pfam" id="PF10502"/>
    </source>
</evidence>
<dbReference type="NCBIfam" id="TIGR02227">
    <property type="entry name" value="sigpep_I_bact"/>
    <property type="match status" value="1"/>
</dbReference>
<evidence type="ECO:0000256" key="4">
    <source>
        <dbReference type="ARBA" id="ARBA00013208"/>
    </source>
</evidence>
<dbReference type="Pfam" id="PF10502">
    <property type="entry name" value="Peptidase_S26"/>
    <property type="match status" value="1"/>
</dbReference>
<keyword evidence="7" id="KW-0645">Protease</keyword>
<dbReference type="InterPro" id="IPR019758">
    <property type="entry name" value="Pept_S26A_signal_pept_1_CS"/>
</dbReference>
<dbReference type="Gene3D" id="2.10.109.10">
    <property type="entry name" value="Umud Fragment, subunit A"/>
    <property type="match status" value="1"/>
</dbReference>
<name>A0A326U8K4_THEHA</name>
<comment type="catalytic activity">
    <reaction evidence="1 7">
        <text>Cleavage of hydrophobic, N-terminal signal or leader sequences from secreted and periplasmic proteins.</text>
        <dbReference type="EC" id="3.4.21.89"/>
    </reaction>
</comment>
<dbReference type="InterPro" id="IPR000223">
    <property type="entry name" value="Pept_S26A_signal_pept_1"/>
</dbReference>
<dbReference type="GO" id="GO:0009003">
    <property type="term" value="F:signal peptidase activity"/>
    <property type="evidence" value="ECO:0007669"/>
    <property type="project" value="UniProtKB-EC"/>
</dbReference>
<dbReference type="OrthoDB" id="9802919at2"/>
<feature type="domain" description="Peptidase S26" evidence="8">
    <location>
        <begin position="9"/>
        <end position="160"/>
    </location>
</feature>
<evidence type="ECO:0000313" key="9">
    <source>
        <dbReference type="EMBL" id="PZW20811.1"/>
    </source>
</evidence>
<evidence type="ECO:0000256" key="7">
    <source>
        <dbReference type="RuleBase" id="RU362042"/>
    </source>
</evidence>
<dbReference type="EC" id="3.4.21.89" evidence="4 7"/>
<feature type="active site" evidence="6">
    <location>
        <position position="37"/>
    </location>
</feature>
<dbReference type="PRINTS" id="PR00727">
    <property type="entry name" value="LEADERPTASE"/>
</dbReference>
<comment type="caution">
    <text evidence="9">The sequence shown here is derived from an EMBL/GenBank/DDBJ whole genome shotgun (WGS) entry which is preliminary data.</text>
</comment>
<gene>
    <name evidence="9" type="ORF">EI42_05816</name>
</gene>
<dbReference type="GO" id="GO:0004252">
    <property type="term" value="F:serine-type endopeptidase activity"/>
    <property type="evidence" value="ECO:0007669"/>
    <property type="project" value="InterPro"/>
</dbReference>
<dbReference type="InterPro" id="IPR036286">
    <property type="entry name" value="LexA/Signal_pep-like_sf"/>
</dbReference>
<dbReference type="RefSeq" id="WP_111326049.1">
    <property type="nucleotide sequence ID" value="NZ_BIFX01000001.1"/>
</dbReference>
<dbReference type="GO" id="GO:0005886">
    <property type="term" value="C:plasma membrane"/>
    <property type="evidence" value="ECO:0007669"/>
    <property type="project" value="UniProtKB-SubCell"/>
</dbReference>
<evidence type="ECO:0000256" key="2">
    <source>
        <dbReference type="ARBA" id="ARBA00004401"/>
    </source>
</evidence>
<protein>
    <recommendedName>
        <fullName evidence="4 7">Signal peptidase I</fullName>
        <ecNumber evidence="4 7">3.4.21.89</ecNumber>
    </recommendedName>
</protein>
<evidence type="ECO:0000256" key="1">
    <source>
        <dbReference type="ARBA" id="ARBA00000677"/>
    </source>
</evidence>
<dbReference type="AlphaFoldDB" id="A0A326U8K4"/>
<organism evidence="9 10">
    <name type="scientific">Thermosporothrix hazakensis</name>
    <dbReference type="NCBI Taxonomy" id="644383"/>
    <lineage>
        <taxon>Bacteria</taxon>
        <taxon>Bacillati</taxon>
        <taxon>Chloroflexota</taxon>
        <taxon>Ktedonobacteria</taxon>
        <taxon>Ktedonobacterales</taxon>
        <taxon>Thermosporotrichaceae</taxon>
        <taxon>Thermosporothrix</taxon>
    </lineage>
</organism>
<dbReference type="EMBL" id="QKUF01000039">
    <property type="protein sequence ID" value="PZW20811.1"/>
    <property type="molecule type" value="Genomic_DNA"/>
</dbReference>
<dbReference type="PROSITE" id="PS00761">
    <property type="entry name" value="SPASE_I_3"/>
    <property type="match status" value="1"/>
</dbReference>
<evidence type="ECO:0000256" key="3">
    <source>
        <dbReference type="ARBA" id="ARBA00009370"/>
    </source>
</evidence>